<dbReference type="InterPro" id="IPR005279">
    <property type="entry name" value="Dipep/tripep_permease"/>
</dbReference>
<evidence type="ECO:0000256" key="3">
    <source>
        <dbReference type="ARBA" id="ARBA00022448"/>
    </source>
</evidence>
<dbReference type="GO" id="GO:0015333">
    <property type="term" value="F:peptide:proton symporter activity"/>
    <property type="evidence" value="ECO:0007669"/>
    <property type="project" value="UniProtKB-ARBA"/>
</dbReference>
<feature type="transmembrane region" description="Helical" evidence="9">
    <location>
        <begin position="462"/>
        <end position="481"/>
    </location>
</feature>
<name>A0A8J7GB58_9ACTN</name>
<dbReference type="GO" id="GO:0005886">
    <property type="term" value="C:plasma membrane"/>
    <property type="evidence" value="ECO:0007669"/>
    <property type="project" value="UniProtKB-SubCell"/>
</dbReference>
<dbReference type="EMBL" id="JADOUF010000001">
    <property type="protein sequence ID" value="MBG6137163.1"/>
    <property type="molecule type" value="Genomic_DNA"/>
</dbReference>
<feature type="transmembrane region" description="Helical" evidence="9">
    <location>
        <begin position="334"/>
        <end position="355"/>
    </location>
</feature>
<accession>A0A8J7GB58</accession>
<dbReference type="GO" id="GO:0035443">
    <property type="term" value="P:tripeptide transmembrane transport"/>
    <property type="evidence" value="ECO:0007669"/>
    <property type="project" value="UniProtKB-ARBA"/>
</dbReference>
<dbReference type="FunFam" id="1.20.1250.20:FF:000017">
    <property type="entry name" value="Dipeptide and tripeptide permease A"/>
    <property type="match status" value="1"/>
</dbReference>
<feature type="transmembrane region" description="Helical" evidence="9">
    <location>
        <begin position="395"/>
        <end position="413"/>
    </location>
</feature>
<gene>
    <name evidence="10" type="ORF">IW245_003357</name>
</gene>
<dbReference type="InterPro" id="IPR000109">
    <property type="entry name" value="POT_fam"/>
</dbReference>
<feature type="transmembrane region" description="Helical" evidence="9">
    <location>
        <begin position="227"/>
        <end position="247"/>
    </location>
</feature>
<dbReference type="PANTHER" id="PTHR23517">
    <property type="entry name" value="RESISTANCE PROTEIN MDTM, PUTATIVE-RELATED-RELATED"/>
    <property type="match status" value="1"/>
</dbReference>
<evidence type="ECO:0000256" key="5">
    <source>
        <dbReference type="ARBA" id="ARBA00022692"/>
    </source>
</evidence>
<evidence type="ECO:0000256" key="2">
    <source>
        <dbReference type="ARBA" id="ARBA00005982"/>
    </source>
</evidence>
<protein>
    <submittedName>
        <fullName evidence="10">POT family proton-dependent oligopeptide transporter</fullName>
    </submittedName>
</protein>
<dbReference type="AlphaFoldDB" id="A0A8J7GB58"/>
<feature type="transmembrane region" description="Helical" evidence="9">
    <location>
        <begin position="367"/>
        <end position="389"/>
    </location>
</feature>
<keyword evidence="4" id="KW-1003">Cell membrane</keyword>
<dbReference type="SUPFAM" id="SSF103473">
    <property type="entry name" value="MFS general substrate transporter"/>
    <property type="match status" value="1"/>
</dbReference>
<dbReference type="GO" id="GO:0071916">
    <property type="term" value="F:dipeptide transmembrane transporter activity"/>
    <property type="evidence" value="ECO:0007669"/>
    <property type="project" value="UniProtKB-ARBA"/>
</dbReference>
<feature type="transmembrane region" description="Helical" evidence="9">
    <location>
        <begin position="183"/>
        <end position="203"/>
    </location>
</feature>
<evidence type="ECO:0000256" key="8">
    <source>
        <dbReference type="RuleBase" id="RU003755"/>
    </source>
</evidence>
<organism evidence="10 11">
    <name type="scientific">Longispora fulva</name>
    <dbReference type="NCBI Taxonomy" id="619741"/>
    <lineage>
        <taxon>Bacteria</taxon>
        <taxon>Bacillati</taxon>
        <taxon>Actinomycetota</taxon>
        <taxon>Actinomycetes</taxon>
        <taxon>Micromonosporales</taxon>
        <taxon>Micromonosporaceae</taxon>
        <taxon>Longispora</taxon>
    </lineage>
</organism>
<feature type="transmembrane region" description="Helical" evidence="9">
    <location>
        <begin position="67"/>
        <end position="87"/>
    </location>
</feature>
<feature type="transmembrane region" description="Helical" evidence="9">
    <location>
        <begin position="253"/>
        <end position="277"/>
    </location>
</feature>
<dbReference type="Gene3D" id="1.20.1250.20">
    <property type="entry name" value="MFS general substrate transporter like domains"/>
    <property type="match status" value="1"/>
</dbReference>
<feature type="transmembrane region" description="Helical" evidence="9">
    <location>
        <begin position="158"/>
        <end position="177"/>
    </location>
</feature>
<comment type="subcellular location">
    <subcellularLocation>
        <location evidence="1">Cell membrane</location>
        <topology evidence="1">Multi-pass membrane protein</topology>
    </subcellularLocation>
    <subcellularLocation>
        <location evidence="8">Membrane</location>
        <topology evidence="8">Multi-pass membrane protein</topology>
    </subcellularLocation>
</comment>
<feature type="transmembrane region" description="Helical" evidence="9">
    <location>
        <begin position="119"/>
        <end position="137"/>
    </location>
</feature>
<feature type="transmembrane region" description="Helical" evidence="9">
    <location>
        <begin position="289"/>
        <end position="306"/>
    </location>
</feature>
<keyword evidence="7 9" id="KW-0472">Membrane</keyword>
<reference evidence="10" key="1">
    <citation type="submission" date="2020-11" db="EMBL/GenBank/DDBJ databases">
        <title>Sequencing the genomes of 1000 actinobacteria strains.</title>
        <authorList>
            <person name="Klenk H.-P."/>
        </authorList>
    </citation>
    <scope>NUCLEOTIDE SEQUENCE</scope>
    <source>
        <strain evidence="10">DSM 45356</strain>
    </source>
</reference>
<dbReference type="GO" id="GO:0042937">
    <property type="term" value="F:tripeptide transmembrane transporter activity"/>
    <property type="evidence" value="ECO:0007669"/>
    <property type="project" value="UniProtKB-ARBA"/>
</dbReference>
<comment type="caution">
    <text evidence="10">The sequence shown here is derived from an EMBL/GenBank/DDBJ whole genome shotgun (WGS) entry which is preliminary data.</text>
</comment>
<feature type="transmembrane region" description="Helical" evidence="9">
    <location>
        <begin position="434"/>
        <end position="456"/>
    </location>
</feature>
<feature type="transmembrane region" description="Helical" evidence="9">
    <location>
        <begin position="43"/>
        <end position="61"/>
    </location>
</feature>
<keyword evidence="11" id="KW-1185">Reference proteome</keyword>
<keyword evidence="5 8" id="KW-0812">Transmembrane</keyword>
<evidence type="ECO:0000256" key="9">
    <source>
        <dbReference type="SAM" id="Phobius"/>
    </source>
</evidence>
<keyword evidence="6 9" id="KW-1133">Transmembrane helix</keyword>
<dbReference type="PROSITE" id="PS01023">
    <property type="entry name" value="PTR2_2"/>
    <property type="match status" value="1"/>
</dbReference>
<evidence type="ECO:0000256" key="1">
    <source>
        <dbReference type="ARBA" id="ARBA00004651"/>
    </source>
</evidence>
<comment type="similarity">
    <text evidence="2 8">Belongs to the major facilitator superfamily. Proton-dependent oligopeptide transporter (POT/PTR) (TC 2.A.17) family.</text>
</comment>
<dbReference type="InterPro" id="IPR036259">
    <property type="entry name" value="MFS_trans_sf"/>
</dbReference>
<evidence type="ECO:0000256" key="7">
    <source>
        <dbReference type="ARBA" id="ARBA00023136"/>
    </source>
</evidence>
<evidence type="ECO:0000313" key="11">
    <source>
        <dbReference type="Proteomes" id="UP000622552"/>
    </source>
</evidence>
<dbReference type="Pfam" id="PF00854">
    <property type="entry name" value="PTR2"/>
    <property type="match status" value="1"/>
</dbReference>
<sequence>MSEITAPVEPTTDGEGFFGHPRALSTLFLTEMWERFSYYGMRALLVLYLTATVAHGGLGWADGDADALYGVYVAMVYLMALPGGWIADRLLGARRSVLWGGMVIAAGHYAMILPTVPTFFLGLGLITIGTGLLKPNISAMVGRLYGPDDVRRDAGFSIFYMGINLGAFIAPLITGYLGEKVNWHLGFGVAALGMTLGVVQYVLGRNRLHGIGDHPNNPLTAAERPALLRWLGIAVAAVVVLVGGAALTGTLTVSRVVTGLTVFTVLVAIGYFARIFLDKSLDADERSRMKAYVWLFLFAAAFWLIYDQAGSVLNRFARDETDRVVFGWDMPASWLQSVNPVFVIVGSPLFALLWVRAGHRLSTPLKFSMGLILNGLSFMLMAAAARAAVGETLVSPLWLVAVYALQVCGELCLSPVGLSATTKLAPVRYASQMLGLWFLSTAVGDALGGQVAKIGADYSQPVYFMVLGIASVVLGVAAVGFTRQLHTLMRGIH</sequence>
<keyword evidence="3 8" id="KW-0813">Transport</keyword>
<dbReference type="PANTHER" id="PTHR23517:SF15">
    <property type="entry name" value="PROTON-DEPENDENT OLIGOPEPTIDE FAMILY TRANSPORT PROTEIN"/>
    <property type="match status" value="1"/>
</dbReference>
<evidence type="ECO:0000313" key="10">
    <source>
        <dbReference type="EMBL" id="MBG6137163.1"/>
    </source>
</evidence>
<dbReference type="CDD" id="cd17346">
    <property type="entry name" value="MFS_DtpA_like"/>
    <property type="match status" value="1"/>
</dbReference>
<evidence type="ECO:0000256" key="4">
    <source>
        <dbReference type="ARBA" id="ARBA00022475"/>
    </source>
</evidence>
<dbReference type="Proteomes" id="UP000622552">
    <property type="component" value="Unassembled WGS sequence"/>
</dbReference>
<dbReference type="InterPro" id="IPR018456">
    <property type="entry name" value="PTR2_symporter_CS"/>
</dbReference>
<dbReference type="RefSeq" id="WP_197004059.1">
    <property type="nucleotide sequence ID" value="NZ_BONS01000022.1"/>
</dbReference>
<evidence type="ECO:0000256" key="6">
    <source>
        <dbReference type="ARBA" id="ARBA00022989"/>
    </source>
</evidence>
<dbReference type="InterPro" id="IPR050171">
    <property type="entry name" value="MFS_Transporters"/>
</dbReference>
<dbReference type="NCBIfam" id="TIGR00924">
    <property type="entry name" value="yjdL_sub1_fam"/>
    <property type="match status" value="1"/>
</dbReference>
<proteinExistence type="inferred from homology"/>